<dbReference type="Proteomes" id="UP000271974">
    <property type="component" value="Unassembled WGS sequence"/>
</dbReference>
<organism evidence="3 4">
    <name type="scientific">Elysia chlorotica</name>
    <name type="common">Eastern emerald elysia</name>
    <name type="synonym">Sea slug</name>
    <dbReference type="NCBI Taxonomy" id="188477"/>
    <lineage>
        <taxon>Eukaryota</taxon>
        <taxon>Metazoa</taxon>
        <taxon>Spiralia</taxon>
        <taxon>Lophotrochozoa</taxon>
        <taxon>Mollusca</taxon>
        <taxon>Gastropoda</taxon>
        <taxon>Heterobranchia</taxon>
        <taxon>Euthyneura</taxon>
        <taxon>Panpulmonata</taxon>
        <taxon>Sacoglossa</taxon>
        <taxon>Placobranchoidea</taxon>
        <taxon>Plakobranchidae</taxon>
        <taxon>Elysia</taxon>
    </lineage>
</organism>
<dbReference type="InterPro" id="IPR036719">
    <property type="entry name" value="Neuro-gated_channel_TM_sf"/>
</dbReference>
<feature type="compositionally biased region" description="Polar residues" evidence="1">
    <location>
        <begin position="219"/>
        <end position="230"/>
    </location>
</feature>
<proteinExistence type="predicted"/>
<feature type="transmembrane region" description="Helical" evidence="2">
    <location>
        <begin position="365"/>
        <end position="386"/>
    </location>
</feature>
<feature type="transmembrane region" description="Helical" evidence="2">
    <location>
        <begin position="23"/>
        <end position="39"/>
    </location>
</feature>
<evidence type="ECO:0000256" key="1">
    <source>
        <dbReference type="SAM" id="MobiDB-lite"/>
    </source>
</evidence>
<protein>
    <submittedName>
        <fullName evidence="3">Uncharacterized protein</fullName>
    </submittedName>
</protein>
<gene>
    <name evidence="3" type="ORF">EGW08_008244</name>
</gene>
<feature type="compositionally biased region" description="Polar residues" evidence="1">
    <location>
        <begin position="183"/>
        <end position="194"/>
    </location>
</feature>
<evidence type="ECO:0000256" key="2">
    <source>
        <dbReference type="SAM" id="Phobius"/>
    </source>
</evidence>
<feature type="region of interest" description="Disordered" evidence="1">
    <location>
        <begin position="282"/>
        <end position="325"/>
    </location>
</feature>
<feature type="compositionally biased region" description="Polar residues" evidence="1">
    <location>
        <begin position="282"/>
        <end position="305"/>
    </location>
</feature>
<keyword evidence="2" id="KW-0472">Membrane</keyword>
<evidence type="ECO:0000313" key="4">
    <source>
        <dbReference type="Proteomes" id="UP000271974"/>
    </source>
</evidence>
<keyword evidence="4" id="KW-1185">Reference proteome</keyword>
<comment type="caution">
    <text evidence="3">The sequence shown here is derived from an EMBL/GenBank/DDBJ whole genome shotgun (WGS) entry which is preliminary data.</text>
</comment>
<dbReference type="GO" id="GO:0006811">
    <property type="term" value="P:monoatomic ion transport"/>
    <property type="evidence" value="ECO:0007669"/>
    <property type="project" value="InterPro"/>
</dbReference>
<keyword evidence="2" id="KW-1133">Transmembrane helix</keyword>
<evidence type="ECO:0000313" key="3">
    <source>
        <dbReference type="EMBL" id="RUS83983.1"/>
    </source>
</evidence>
<dbReference type="SUPFAM" id="SSF90112">
    <property type="entry name" value="Neurotransmitter-gated ion-channel transmembrane pore"/>
    <property type="match status" value="1"/>
</dbReference>
<dbReference type="EMBL" id="RQTK01000222">
    <property type="protein sequence ID" value="RUS83983.1"/>
    <property type="molecule type" value="Genomic_DNA"/>
</dbReference>
<dbReference type="AlphaFoldDB" id="A0A3S0ZVJ5"/>
<keyword evidence="2" id="KW-0812">Transmembrane</keyword>
<feature type="region of interest" description="Disordered" evidence="1">
    <location>
        <begin position="183"/>
        <end position="214"/>
    </location>
</feature>
<feature type="transmembrane region" description="Helical" evidence="2">
    <location>
        <begin position="254"/>
        <end position="275"/>
    </location>
</feature>
<dbReference type="GO" id="GO:0016020">
    <property type="term" value="C:membrane"/>
    <property type="evidence" value="ECO:0007669"/>
    <property type="project" value="InterPro"/>
</dbReference>
<sequence length="388" mass="44507">MDINYDYARVYYYFNLKRKPLDMDYKLNMLVFAVVYYYFKERKPLYMYDRLYILVDNTCFRLKVFLAEDLPTGLVLRMSPPYRSAQYTRDTLENSEIQQVAQMYTRTTEASYTSNESLESPLSDELSFFNIVTIAFNTEAPALYKFSHAVGEEFWCLGPYLSACPQSENQNEPQVNGRSIYSNNIYRPTANGNTKTEHSNGEGNSSKISRQKQELTRKLNTLNSDPVTDQSTHKDVSHGEEITWKTVSMVLDGFLLRFYSIFLAVSSVVFMAMLMNESEIQNEPQTNGRSIYSNNIYRPTANGNAKTDHSNGEGNSSKVSRQKQELTRKLNALNSEPVIDQSTPKDESHGEEITWKTVSMVLDGFLLRFYSIFLAVSSVVFMAMLMNG</sequence>
<reference evidence="3 4" key="1">
    <citation type="submission" date="2019-01" db="EMBL/GenBank/DDBJ databases">
        <title>A draft genome assembly of the solar-powered sea slug Elysia chlorotica.</title>
        <authorList>
            <person name="Cai H."/>
            <person name="Li Q."/>
            <person name="Fang X."/>
            <person name="Li J."/>
            <person name="Curtis N.E."/>
            <person name="Altenburger A."/>
            <person name="Shibata T."/>
            <person name="Feng M."/>
            <person name="Maeda T."/>
            <person name="Schwartz J.A."/>
            <person name="Shigenobu S."/>
            <person name="Lundholm N."/>
            <person name="Nishiyama T."/>
            <person name="Yang H."/>
            <person name="Hasebe M."/>
            <person name="Li S."/>
            <person name="Pierce S.K."/>
            <person name="Wang J."/>
        </authorList>
    </citation>
    <scope>NUCLEOTIDE SEQUENCE [LARGE SCALE GENOMIC DNA]</scope>
    <source>
        <strain evidence="3">EC2010</strain>
        <tissue evidence="3">Whole organism of an adult</tissue>
    </source>
</reference>
<name>A0A3S0ZVJ5_ELYCH</name>
<feature type="region of interest" description="Disordered" evidence="1">
    <location>
        <begin position="219"/>
        <end position="238"/>
    </location>
</feature>
<accession>A0A3S0ZVJ5</accession>